<comment type="caution">
    <text evidence="2">The sequence shown here is derived from an EMBL/GenBank/DDBJ whole genome shotgun (WGS) entry which is preliminary data.</text>
</comment>
<feature type="compositionally biased region" description="Basic and acidic residues" evidence="1">
    <location>
        <begin position="162"/>
        <end position="173"/>
    </location>
</feature>
<dbReference type="EMBL" id="JAQQFM010000007">
    <property type="protein sequence ID" value="MFL9925962.1"/>
    <property type="molecule type" value="Genomic_DNA"/>
</dbReference>
<gene>
    <name evidence="2" type="ORF">PQR62_16920</name>
</gene>
<accession>A0ABW9AD62</accession>
<dbReference type="RefSeq" id="WP_408159161.1">
    <property type="nucleotide sequence ID" value="NZ_JAQQFM010000007.1"/>
</dbReference>
<proteinExistence type="predicted"/>
<feature type="compositionally biased region" description="Basic and acidic residues" evidence="1">
    <location>
        <begin position="87"/>
        <end position="100"/>
    </location>
</feature>
<keyword evidence="3" id="KW-1185">Reference proteome</keyword>
<evidence type="ECO:0000256" key="1">
    <source>
        <dbReference type="SAM" id="MobiDB-lite"/>
    </source>
</evidence>
<feature type="region of interest" description="Disordered" evidence="1">
    <location>
        <begin position="38"/>
        <end position="100"/>
    </location>
</feature>
<organism evidence="2 3">
    <name type="scientific">Herbaspirillum lusitanum</name>
    <dbReference type="NCBI Taxonomy" id="213312"/>
    <lineage>
        <taxon>Bacteria</taxon>
        <taxon>Pseudomonadati</taxon>
        <taxon>Pseudomonadota</taxon>
        <taxon>Betaproteobacteria</taxon>
        <taxon>Burkholderiales</taxon>
        <taxon>Oxalobacteraceae</taxon>
        <taxon>Herbaspirillum</taxon>
    </lineage>
</organism>
<protein>
    <submittedName>
        <fullName evidence="2">Uncharacterized protein</fullName>
    </submittedName>
</protein>
<evidence type="ECO:0000313" key="3">
    <source>
        <dbReference type="Proteomes" id="UP001629246"/>
    </source>
</evidence>
<sequence length="173" mass="19095">MSCFVHPSEFVTSRQVLHKLIWNRIGWRRSDEAGIKARDTCGQSGTGSAGPTGVGLPQPRRIHMSNQTSSQAPSNSAPVAALLRPPQHRDAAGELHDADDRTDIRHITGEELEMQVQREIQAAEKKKLPVIETGEFLVVEPDGSEDPWSSIDDGLLPSSDAEQERGERKEPER</sequence>
<evidence type="ECO:0000313" key="2">
    <source>
        <dbReference type="EMBL" id="MFL9925962.1"/>
    </source>
</evidence>
<feature type="compositionally biased region" description="Gly residues" evidence="1">
    <location>
        <begin position="44"/>
        <end position="53"/>
    </location>
</feature>
<dbReference type="Proteomes" id="UP001629246">
    <property type="component" value="Unassembled WGS sequence"/>
</dbReference>
<feature type="compositionally biased region" description="Polar residues" evidence="1">
    <location>
        <begin position="64"/>
        <end position="77"/>
    </location>
</feature>
<name>A0ABW9AD62_9BURK</name>
<reference evidence="2 3" key="1">
    <citation type="journal article" date="2024" name="Chem. Sci.">
        <title>Discovery of megapolipeptins by genome mining of a Burkholderiales bacteria collection.</title>
        <authorList>
            <person name="Paulo B.S."/>
            <person name="Recchia M.J.J."/>
            <person name="Lee S."/>
            <person name="Fergusson C.H."/>
            <person name="Romanowski S.B."/>
            <person name="Hernandez A."/>
            <person name="Krull N."/>
            <person name="Liu D.Y."/>
            <person name="Cavanagh H."/>
            <person name="Bos A."/>
            <person name="Gray C.A."/>
            <person name="Murphy B.T."/>
            <person name="Linington R.G."/>
            <person name="Eustaquio A.S."/>
        </authorList>
    </citation>
    <scope>NUCLEOTIDE SEQUENCE [LARGE SCALE GENOMIC DNA]</scope>
    <source>
        <strain evidence="2 3">RL21-008-BIB-A</strain>
    </source>
</reference>
<feature type="region of interest" description="Disordered" evidence="1">
    <location>
        <begin position="138"/>
        <end position="173"/>
    </location>
</feature>